<evidence type="ECO:0000313" key="1">
    <source>
        <dbReference type="EMBL" id="EAY30029.1"/>
    </source>
</evidence>
<protein>
    <submittedName>
        <fullName evidence="1">Uncharacterized protein</fullName>
    </submittedName>
</protein>
<keyword evidence="2" id="KW-1185">Reference proteome</keyword>
<sequence>MKKKRWERQKEQALNSVLIEHWLHRKNRQPLTQLLPDQRLIVH</sequence>
<name>A1ZHM2_MICM2</name>
<evidence type="ECO:0000313" key="2">
    <source>
        <dbReference type="Proteomes" id="UP000004095"/>
    </source>
</evidence>
<accession>A1ZHM2</accession>
<comment type="caution">
    <text evidence="1">The sequence shown here is derived from an EMBL/GenBank/DDBJ whole genome shotgun (WGS) entry which is preliminary data.</text>
</comment>
<gene>
    <name evidence="1" type="ORF">M23134_05362</name>
</gene>
<organism evidence="1 2">
    <name type="scientific">Microscilla marina ATCC 23134</name>
    <dbReference type="NCBI Taxonomy" id="313606"/>
    <lineage>
        <taxon>Bacteria</taxon>
        <taxon>Pseudomonadati</taxon>
        <taxon>Bacteroidota</taxon>
        <taxon>Cytophagia</taxon>
        <taxon>Cytophagales</taxon>
        <taxon>Microscillaceae</taxon>
        <taxon>Microscilla</taxon>
    </lineage>
</organism>
<dbReference type="Proteomes" id="UP000004095">
    <property type="component" value="Unassembled WGS sequence"/>
</dbReference>
<dbReference type="EMBL" id="AAWS01000008">
    <property type="protein sequence ID" value="EAY30029.1"/>
    <property type="molecule type" value="Genomic_DNA"/>
</dbReference>
<reference evidence="1 2" key="1">
    <citation type="submission" date="2007-01" db="EMBL/GenBank/DDBJ databases">
        <authorList>
            <person name="Haygood M."/>
            <person name="Podell S."/>
            <person name="Anderson C."/>
            <person name="Hopkinson B."/>
            <person name="Roe K."/>
            <person name="Barbeau K."/>
            <person name="Gaasterland T."/>
            <person name="Ferriera S."/>
            <person name="Johnson J."/>
            <person name="Kravitz S."/>
            <person name="Beeson K."/>
            <person name="Sutton G."/>
            <person name="Rogers Y.-H."/>
            <person name="Friedman R."/>
            <person name="Frazier M."/>
            <person name="Venter J.C."/>
        </authorList>
    </citation>
    <scope>NUCLEOTIDE SEQUENCE [LARGE SCALE GENOMIC DNA]</scope>
    <source>
        <strain evidence="1 2">ATCC 23134</strain>
    </source>
</reference>
<proteinExistence type="predicted"/>
<dbReference type="AlphaFoldDB" id="A1ZHM2"/>